<gene>
    <name evidence="9" type="ORF">HFRIS_021066</name>
</gene>
<organism evidence="9 10">
    <name type="scientific">Herbaspirillum frisingense GSF30</name>
    <dbReference type="NCBI Taxonomy" id="864073"/>
    <lineage>
        <taxon>Bacteria</taxon>
        <taxon>Pseudomonadati</taxon>
        <taxon>Pseudomonadota</taxon>
        <taxon>Betaproteobacteria</taxon>
        <taxon>Burkholderiales</taxon>
        <taxon>Oxalobacteraceae</taxon>
        <taxon>Herbaspirillum</taxon>
    </lineage>
</organism>
<dbReference type="NCBIfam" id="NF008305">
    <property type="entry name" value="PRK11097.1"/>
    <property type="match status" value="1"/>
</dbReference>
<dbReference type="EC" id="3.2.1.4" evidence="3"/>
<evidence type="ECO:0000256" key="8">
    <source>
        <dbReference type="SAM" id="SignalP"/>
    </source>
</evidence>
<comment type="similarity">
    <text evidence="2">Belongs to the glycosyl hydrolase 8 (cellulase D) family.</text>
</comment>
<dbReference type="Gene3D" id="1.50.10.10">
    <property type="match status" value="1"/>
</dbReference>
<dbReference type="InterPro" id="IPR002037">
    <property type="entry name" value="Glyco_hydro_8"/>
</dbReference>
<keyword evidence="6 9" id="KW-0326">Glycosidase</keyword>
<reference evidence="9 10" key="1">
    <citation type="journal article" date="2013" name="Front. Microbiol.">
        <title>The genome of the endophytic bacterium H. frisingense GSF30(T) identifies diverse strategies in the Herbaspirillum genus to interact with plants.</title>
        <authorList>
            <person name="Straub D."/>
            <person name="Rothballer M."/>
            <person name="Hartmann A."/>
            <person name="Ludewig U."/>
        </authorList>
    </citation>
    <scope>NUCLEOTIDE SEQUENCE [LARGE SCALE GENOMIC DNA]</scope>
    <source>
        <strain evidence="9 10">GSF30</strain>
    </source>
</reference>
<accession>A0AAI9N269</accession>
<keyword evidence="5" id="KW-0136">Cellulose degradation</keyword>
<proteinExistence type="inferred from homology"/>
<dbReference type="InterPro" id="IPR008928">
    <property type="entry name" value="6-hairpin_glycosidase_sf"/>
</dbReference>
<feature type="chain" id="PRO_5042568016" description="cellulase" evidence="8">
    <location>
        <begin position="41"/>
        <end position="415"/>
    </location>
</feature>
<keyword evidence="7" id="KW-0119">Carbohydrate metabolism</keyword>
<evidence type="ECO:0000256" key="1">
    <source>
        <dbReference type="ARBA" id="ARBA00000966"/>
    </source>
</evidence>
<dbReference type="Proteomes" id="UP000006772">
    <property type="component" value="Unassembled WGS sequence"/>
</dbReference>
<comment type="catalytic activity">
    <reaction evidence="1">
        <text>Endohydrolysis of (1-&gt;4)-beta-D-glucosidic linkages in cellulose, lichenin and cereal beta-D-glucans.</text>
        <dbReference type="EC" id="3.2.1.4"/>
    </reaction>
</comment>
<dbReference type="SUPFAM" id="SSF48208">
    <property type="entry name" value="Six-hairpin glycosidases"/>
    <property type="match status" value="1"/>
</dbReference>
<evidence type="ECO:0000256" key="2">
    <source>
        <dbReference type="ARBA" id="ARBA00009209"/>
    </source>
</evidence>
<dbReference type="GO" id="GO:0030245">
    <property type="term" value="P:cellulose catabolic process"/>
    <property type="evidence" value="ECO:0007669"/>
    <property type="project" value="UniProtKB-KW"/>
</dbReference>
<dbReference type="GO" id="GO:0008810">
    <property type="term" value="F:cellulase activity"/>
    <property type="evidence" value="ECO:0007669"/>
    <property type="project" value="UniProtKB-EC"/>
</dbReference>
<evidence type="ECO:0000256" key="7">
    <source>
        <dbReference type="ARBA" id="ARBA00023326"/>
    </source>
</evidence>
<protein>
    <recommendedName>
        <fullName evidence="3">cellulase</fullName>
        <ecNumber evidence="3">3.2.1.4</ecNumber>
    </recommendedName>
</protein>
<dbReference type="InterPro" id="IPR012341">
    <property type="entry name" value="6hp_glycosidase-like_sf"/>
</dbReference>
<keyword evidence="7" id="KW-0624">Polysaccharide degradation</keyword>
<evidence type="ECO:0000313" key="10">
    <source>
        <dbReference type="Proteomes" id="UP000006772"/>
    </source>
</evidence>
<feature type="signal peptide" evidence="8">
    <location>
        <begin position="1"/>
        <end position="40"/>
    </location>
</feature>
<name>A0AAI9N269_9BURK</name>
<keyword evidence="8" id="KW-0732">Signal</keyword>
<dbReference type="PRINTS" id="PR00735">
    <property type="entry name" value="GLHYDRLASE8"/>
</dbReference>
<evidence type="ECO:0000313" key="9">
    <source>
        <dbReference type="EMBL" id="EOA02754.1"/>
    </source>
</evidence>
<dbReference type="Pfam" id="PF01270">
    <property type="entry name" value="Glyco_hydro_8"/>
    <property type="match status" value="1"/>
</dbReference>
<comment type="caution">
    <text evidence="9">The sequence shown here is derived from an EMBL/GenBank/DDBJ whole genome shotgun (WGS) entry which is preliminary data.</text>
</comment>
<sequence>MRKAGHSVVNRAASPRRRRVVGLLGALGGLAATPWLPALAATQQNCTAQDWPAWQSWAAAHVQDDGRVLHSSLLPNHTTSEGQSYHMLLALIANDATRFAKVWNWTLHNMLGNDPGKILPGWLWGQGSDGKWQMQDANSASDADLWIVYTLLEAARLWQRPQYRKQALDLLDNIEAKLVVDLPGLGKMLLPGPQGFNQRNALWTLNPSYLPLPLLRRLQKERPNGPWQQLADNTLRMIQGSAPRGYVADWVAYRMLTVQSGQFQVDPAKGDLGSYDAIRVYLWAGMTSPRDPAAAPLLAALDGMRQSLAATGVPPEKVQVTTGATEGQAPFGFGAALLPYLVAKGETAMAAQLQRAVTQQLENGLAQPDPRPEILYYNVMLGLFGLGWVEKRYQFRDDGTLNLSWEKSCARAVQR</sequence>
<evidence type="ECO:0000256" key="3">
    <source>
        <dbReference type="ARBA" id="ARBA00012601"/>
    </source>
</evidence>
<evidence type="ECO:0000256" key="5">
    <source>
        <dbReference type="ARBA" id="ARBA00023001"/>
    </source>
</evidence>
<dbReference type="AlphaFoldDB" id="A0AAI9N269"/>
<dbReference type="RefSeq" id="WP_006465007.1">
    <property type="nucleotide sequence ID" value="NZ_AEEC02000040.1"/>
</dbReference>
<keyword evidence="4 9" id="KW-0378">Hydrolase</keyword>
<evidence type="ECO:0000256" key="6">
    <source>
        <dbReference type="ARBA" id="ARBA00023295"/>
    </source>
</evidence>
<dbReference type="EMBL" id="AEEC02000040">
    <property type="protein sequence ID" value="EOA02754.1"/>
    <property type="molecule type" value="Genomic_DNA"/>
</dbReference>
<evidence type="ECO:0000256" key="4">
    <source>
        <dbReference type="ARBA" id="ARBA00022801"/>
    </source>
</evidence>